<dbReference type="STRING" id="1294273.roselon_02347"/>
<dbReference type="KEGG" id="red:roselon_02347"/>
<protein>
    <submittedName>
        <fullName evidence="2">Uncharacterized protein</fullName>
    </submittedName>
</protein>
<proteinExistence type="predicted"/>
<dbReference type="EMBL" id="CP004372">
    <property type="protein sequence ID" value="AHM04680.1"/>
    <property type="molecule type" value="Genomic_DNA"/>
</dbReference>
<sequence>MLSNVSDARIGSRGATAIEETASLRPAPRPRTAEARRYPEAEASGALTLGEFDDDIAAVRHAPLLTPSARRAWPWPARGATAPMPRRCPCR</sequence>
<organism evidence="2 3">
    <name type="scientific">Roseicyclus elongatus DSM 19469</name>
    <dbReference type="NCBI Taxonomy" id="1294273"/>
    <lineage>
        <taxon>Bacteria</taxon>
        <taxon>Pseudomonadati</taxon>
        <taxon>Pseudomonadota</taxon>
        <taxon>Alphaproteobacteria</taxon>
        <taxon>Rhodobacterales</taxon>
        <taxon>Roseobacteraceae</taxon>
        <taxon>Roseicyclus</taxon>
    </lineage>
</organism>
<evidence type="ECO:0000313" key="3">
    <source>
        <dbReference type="Proteomes" id="UP000019593"/>
    </source>
</evidence>
<dbReference type="AlphaFoldDB" id="W8SQ53"/>
<name>W8SQ53_9RHOB</name>
<evidence type="ECO:0000313" key="2">
    <source>
        <dbReference type="EMBL" id="AHM04680.1"/>
    </source>
</evidence>
<reference evidence="2 3" key="1">
    <citation type="submission" date="2013-03" db="EMBL/GenBank/DDBJ databases">
        <authorList>
            <person name="Fiebig A."/>
            <person name="Goeker M."/>
            <person name="Klenk H.-P.P."/>
        </authorList>
    </citation>
    <scope>NUCLEOTIDE SEQUENCE [LARGE SCALE GENOMIC DNA]</scope>
    <source>
        <strain evidence="3">DSM 19469</strain>
    </source>
</reference>
<keyword evidence="3" id="KW-1185">Reference proteome</keyword>
<dbReference type="Proteomes" id="UP000019593">
    <property type="component" value="Chromosome"/>
</dbReference>
<feature type="compositionally biased region" description="Basic and acidic residues" evidence="1">
    <location>
        <begin position="31"/>
        <end position="40"/>
    </location>
</feature>
<feature type="region of interest" description="Disordered" evidence="1">
    <location>
        <begin position="1"/>
        <end position="42"/>
    </location>
</feature>
<gene>
    <name evidence="2" type="ORF">roselon_02347</name>
</gene>
<dbReference type="HOGENOM" id="CLU_2425049_0_0_5"/>
<accession>W8SQ53</accession>
<evidence type="ECO:0000256" key="1">
    <source>
        <dbReference type="SAM" id="MobiDB-lite"/>
    </source>
</evidence>